<dbReference type="OrthoDB" id="2123594at2759"/>
<evidence type="ECO:0000313" key="8">
    <source>
        <dbReference type="EMBL" id="KNC98178.1"/>
    </source>
</evidence>
<keyword evidence="5" id="KW-0966">Cell projection</keyword>
<dbReference type="InterPro" id="IPR027012">
    <property type="entry name" value="Enkurin_dom"/>
</dbReference>
<evidence type="ECO:0000256" key="5">
    <source>
        <dbReference type="ARBA" id="ARBA00023273"/>
    </source>
</evidence>
<evidence type="ECO:0000256" key="6">
    <source>
        <dbReference type="SAM" id="MobiDB-lite"/>
    </source>
</evidence>
<evidence type="ECO:0000256" key="4">
    <source>
        <dbReference type="ARBA" id="ARBA00023212"/>
    </source>
</evidence>
<feature type="domain" description="Enkurin" evidence="7">
    <location>
        <begin position="243"/>
        <end position="335"/>
    </location>
</feature>
<dbReference type="OMA" id="HRVIYIA"/>
<dbReference type="GO" id="GO:0005856">
    <property type="term" value="C:cytoskeleton"/>
    <property type="evidence" value="ECO:0007669"/>
    <property type="project" value="UniProtKB-SubCell"/>
</dbReference>
<dbReference type="STRING" id="645134.A0A0L0HBR7"/>
<feature type="region of interest" description="Disordered" evidence="6">
    <location>
        <begin position="1"/>
        <end position="47"/>
    </location>
</feature>
<organism evidence="8 9">
    <name type="scientific">Spizellomyces punctatus (strain DAOM BR117)</name>
    <dbReference type="NCBI Taxonomy" id="645134"/>
    <lineage>
        <taxon>Eukaryota</taxon>
        <taxon>Fungi</taxon>
        <taxon>Fungi incertae sedis</taxon>
        <taxon>Chytridiomycota</taxon>
        <taxon>Chytridiomycota incertae sedis</taxon>
        <taxon>Chytridiomycetes</taxon>
        <taxon>Spizellomycetales</taxon>
        <taxon>Spizellomycetaceae</taxon>
        <taxon>Spizellomyces</taxon>
    </lineage>
</organism>
<feature type="region of interest" description="Disordered" evidence="6">
    <location>
        <begin position="118"/>
        <end position="245"/>
    </location>
</feature>
<dbReference type="GO" id="GO:0005516">
    <property type="term" value="F:calmodulin binding"/>
    <property type="evidence" value="ECO:0007669"/>
    <property type="project" value="TreeGrafter"/>
</dbReference>
<dbReference type="RefSeq" id="XP_016606218.1">
    <property type="nucleotide sequence ID" value="XM_016754782.1"/>
</dbReference>
<dbReference type="Proteomes" id="UP000053201">
    <property type="component" value="Unassembled WGS sequence"/>
</dbReference>
<gene>
    <name evidence="8" type="ORF">SPPG_06582</name>
</gene>
<dbReference type="PANTHER" id="PTHR21490">
    <property type="entry name" value="ENKURIN-RELATED"/>
    <property type="match status" value="1"/>
</dbReference>
<dbReference type="PROSITE" id="PS51665">
    <property type="entry name" value="ENKURIN"/>
    <property type="match status" value="1"/>
</dbReference>
<evidence type="ECO:0000256" key="1">
    <source>
        <dbReference type="ARBA" id="ARBA00004138"/>
    </source>
</evidence>
<evidence type="ECO:0000256" key="3">
    <source>
        <dbReference type="ARBA" id="ARBA00022490"/>
    </source>
</evidence>
<dbReference type="InterPro" id="IPR052102">
    <property type="entry name" value="Enkurin_domain-protein"/>
</dbReference>
<dbReference type="GO" id="GO:0005929">
    <property type="term" value="C:cilium"/>
    <property type="evidence" value="ECO:0007669"/>
    <property type="project" value="UniProtKB-SubCell"/>
</dbReference>
<dbReference type="GeneID" id="27689874"/>
<dbReference type="AlphaFoldDB" id="A0A0L0HBR7"/>
<feature type="compositionally biased region" description="Basic and acidic residues" evidence="6">
    <location>
        <begin position="138"/>
        <end position="151"/>
    </location>
</feature>
<name>A0A0L0HBR7_SPIPD</name>
<dbReference type="InParanoid" id="A0A0L0HBR7"/>
<evidence type="ECO:0000259" key="7">
    <source>
        <dbReference type="PROSITE" id="PS51665"/>
    </source>
</evidence>
<feature type="compositionally biased region" description="Polar residues" evidence="6">
    <location>
        <begin position="229"/>
        <end position="238"/>
    </location>
</feature>
<accession>A0A0L0HBR7</accession>
<keyword evidence="9" id="KW-1185">Reference proteome</keyword>
<keyword evidence="3" id="KW-0963">Cytoplasm</keyword>
<dbReference type="EMBL" id="KQ257461">
    <property type="protein sequence ID" value="KNC98178.1"/>
    <property type="molecule type" value="Genomic_DNA"/>
</dbReference>
<feature type="compositionally biased region" description="Basic and acidic residues" evidence="6">
    <location>
        <begin position="159"/>
        <end position="174"/>
    </location>
</feature>
<reference evidence="8 9" key="1">
    <citation type="submission" date="2009-08" db="EMBL/GenBank/DDBJ databases">
        <title>The Genome Sequence of Spizellomyces punctatus strain DAOM BR117.</title>
        <authorList>
            <consortium name="The Broad Institute Genome Sequencing Platform"/>
            <person name="Russ C."/>
            <person name="Cuomo C."/>
            <person name="Shea T."/>
            <person name="Young S.K."/>
            <person name="Zeng Q."/>
            <person name="Koehrsen M."/>
            <person name="Haas B."/>
            <person name="Borodovsky M."/>
            <person name="Guigo R."/>
            <person name="Alvarado L."/>
            <person name="Berlin A."/>
            <person name="Bochicchio J."/>
            <person name="Borenstein D."/>
            <person name="Chapman S."/>
            <person name="Chen Z."/>
            <person name="Engels R."/>
            <person name="Freedman E."/>
            <person name="Gellesch M."/>
            <person name="Goldberg J."/>
            <person name="Griggs A."/>
            <person name="Gujja S."/>
            <person name="Heiman D."/>
            <person name="Hepburn T."/>
            <person name="Howarth C."/>
            <person name="Jen D."/>
            <person name="Larson L."/>
            <person name="Lewis B."/>
            <person name="Mehta T."/>
            <person name="Park D."/>
            <person name="Pearson M."/>
            <person name="Roberts A."/>
            <person name="Saif S."/>
            <person name="Shenoy N."/>
            <person name="Sisk P."/>
            <person name="Stolte C."/>
            <person name="Sykes S."/>
            <person name="Thomson T."/>
            <person name="Walk T."/>
            <person name="White J."/>
            <person name="Yandava C."/>
            <person name="Burger G."/>
            <person name="Gray M.W."/>
            <person name="Holland P.W.H."/>
            <person name="King N."/>
            <person name="Lang F.B.F."/>
            <person name="Roger A.J."/>
            <person name="Ruiz-Trillo I."/>
            <person name="Lander E."/>
            <person name="Nusbaum C."/>
        </authorList>
    </citation>
    <scope>NUCLEOTIDE SEQUENCE [LARGE SCALE GENOMIC DNA]</scope>
    <source>
        <strain evidence="8 9">DAOM BR117</strain>
    </source>
</reference>
<sequence>MPVSTGPGPAHHASASLPGRVDHPEAAMTGPSVGPRPAALPSDATTKAAVTITAPSAVREKGIDAAVPHPSALVKPSKKDVPSDPFSESVYKLIPVEEPVPPKAERYKSRFSGMAHEEFKKGKKSAASMGPLKVPVPDPKEFLKKGERENGAGRAPPQHPDRTVRKADLPKEPGRLPSTSTKDFVRTNALDNINSVAKKPPSPPASYLTKKTYGQVPPYLRQDDPVPHPSQTLHAQSHSKSDTRTRNQTILEQLANERQQRAQQEEGLVRLPETERLEILDGLQKNWQKLNSDYQKLSLTVDTVPKIARKVNMEQQLKELEDNIHKFSHPNIYVGFGSVYAR</sequence>
<proteinExistence type="predicted"/>
<dbReference type="Pfam" id="PF13864">
    <property type="entry name" value="Enkurin"/>
    <property type="match status" value="1"/>
</dbReference>
<dbReference type="PANTHER" id="PTHR21490:SF0">
    <property type="entry name" value="ENKURIN"/>
    <property type="match status" value="1"/>
</dbReference>
<evidence type="ECO:0000313" key="9">
    <source>
        <dbReference type="Proteomes" id="UP000053201"/>
    </source>
</evidence>
<dbReference type="VEuPathDB" id="FungiDB:SPPG_06582"/>
<evidence type="ECO:0000256" key="2">
    <source>
        <dbReference type="ARBA" id="ARBA00004245"/>
    </source>
</evidence>
<comment type="subcellular location">
    <subcellularLocation>
        <location evidence="1">Cell projection</location>
        <location evidence="1">Cilium</location>
    </subcellularLocation>
    <subcellularLocation>
        <location evidence="2">Cytoplasm</location>
        <location evidence="2">Cytoskeleton</location>
    </subcellularLocation>
</comment>
<protein>
    <recommendedName>
        <fullName evidence="7">Enkurin domain-containing protein</fullName>
    </recommendedName>
</protein>
<dbReference type="eggNOG" id="ENOG502QT8E">
    <property type="taxonomic scope" value="Eukaryota"/>
</dbReference>
<keyword evidence="4" id="KW-0206">Cytoskeleton</keyword>